<comment type="caution">
    <text evidence="1">The sequence shown here is derived from an EMBL/GenBank/DDBJ whole genome shotgun (WGS) entry which is preliminary data.</text>
</comment>
<dbReference type="Proteomes" id="UP000734854">
    <property type="component" value="Unassembled WGS sequence"/>
</dbReference>
<organism evidence="1 2">
    <name type="scientific">Zingiber officinale</name>
    <name type="common">Ginger</name>
    <name type="synonym">Amomum zingiber</name>
    <dbReference type="NCBI Taxonomy" id="94328"/>
    <lineage>
        <taxon>Eukaryota</taxon>
        <taxon>Viridiplantae</taxon>
        <taxon>Streptophyta</taxon>
        <taxon>Embryophyta</taxon>
        <taxon>Tracheophyta</taxon>
        <taxon>Spermatophyta</taxon>
        <taxon>Magnoliopsida</taxon>
        <taxon>Liliopsida</taxon>
        <taxon>Zingiberales</taxon>
        <taxon>Zingiberaceae</taxon>
        <taxon>Zingiber</taxon>
    </lineage>
</organism>
<keyword evidence="2" id="KW-1185">Reference proteome</keyword>
<dbReference type="AlphaFoldDB" id="A0A8J5H0C4"/>
<dbReference type="PROSITE" id="PS51257">
    <property type="entry name" value="PROKAR_LIPOPROTEIN"/>
    <property type="match status" value="1"/>
</dbReference>
<accession>A0A8J5H0C4</accession>
<name>A0A8J5H0C4_ZINOF</name>
<dbReference type="EMBL" id="JACMSC010000008">
    <property type="protein sequence ID" value="KAG6512634.1"/>
    <property type="molecule type" value="Genomic_DNA"/>
</dbReference>
<evidence type="ECO:0000313" key="1">
    <source>
        <dbReference type="EMBL" id="KAG6512634.1"/>
    </source>
</evidence>
<proteinExistence type="predicted"/>
<protein>
    <submittedName>
        <fullName evidence="1">Uncharacterized protein</fullName>
    </submittedName>
</protein>
<evidence type="ECO:0000313" key="2">
    <source>
        <dbReference type="Proteomes" id="UP000734854"/>
    </source>
</evidence>
<reference evidence="1 2" key="1">
    <citation type="submission" date="2020-08" db="EMBL/GenBank/DDBJ databases">
        <title>Plant Genome Project.</title>
        <authorList>
            <person name="Zhang R.-G."/>
        </authorList>
    </citation>
    <scope>NUCLEOTIDE SEQUENCE [LARGE SCALE GENOMIC DNA]</scope>
    <source>
        <tissue evidence="1">Rhizome</tissue>
    </source>
</reference>
<gene>
    <name evidence="1" type="ORF">ZIOFF_030759</name>
</gene>
<sequence length="202" mass="22548">MSLLDRRLASLRSSLSSPVVFVAAGCHCYRRPETMGLCLQLSRAHKTKGQSFLILSSKSNSDVLFALFGNPRKASLFNNIEVDMKIKTWTHMGAYLNDGLQRAFSTGTIGSRALDLDERKGQWSAASSLKEKGGKEKTRQGLKEVKRKKWRNSEACVATSLQRLCLCSQVTTVSLRFAAARQWLSLWGTSFSNELAVAWQRL</sequence>